<evidence type="ECO:0000313" key="6">
    <source>
        <dbReference type="EMBL" id="KAB1173675.1"/>
    </source>
</evidence>
<proteinExistence type="predicted"/>
<dbReference type="Proteomes" id="UP000480943">
    <property type="component" value="Unassembled WGS sequence"/>
</dbReference>
<dbReference type="InterPro" id="IPR018060">
    <property type="entry name" value="HTH_AraC"/>
</dbReference>
<accession>A0AAD3WSP7</accession>
<dbReference type="RefSeq" id="WP_151171493.1">
    <property type="nucleotide sequence ID" value="NZ_CP146969.1"/>
</dbReference>
<dbReference type="SUPFAM" id="SSF46689">
    <property type="entry name" value="Homeodomain-like"/>
    <property type="match status" value="1"/>
</dbReference>
<sequence length="335" mass="39255">MMVSRKRNKYGLHPGWGKLFKDTLDEYSLQDIYPLSNSHGEYDIRELRTLHYESIGRVNSDLFSIDIANSISAFTFDCYSMMLWNAPNIKQLIYDKVEYFIYISPMIRLKIVEDKNDLEIWMFNNNSNCSDKVSNVGYITIISAILSILSRAAIKPIDKMQCFIPFNENSRNVIEEIESRFNIDVFNSHSSYYLRFPRAELNIKLKSSNDNLYKANLEYVKNIVNILNEDDFICKIYNILNEHSTLFDVNVDIVAAKLCISPRTLSRRLSALDTKFNIIFRNYRIELALRLLKETNDSLYMISYQLGFSEQSSFNHAFKRWTGYSPTHVRKSIMN</sequence>
<comment type="caution">
    <text evidence="6">The sequence shown here is derived from an EMBL/GenBank/DDBJ whole genome shotgun (WGS) entry which is preliminary data.</text>
</comment>
<dbReference type="InterPro" id="IPR018062">
    <property type="entry name" value="HTH_AraC-typ_CS"/>
</dbReference>
<evidence type="ECO:0000259" key="5">
    <source>
        <dbReference type="PROSITE" id="PS01124"/>
    </source>
</evidence>
<dbReference type="EMBL" id="VZUQ01000097">
    <property type="protein sequence ID" value="KAB1173675.1"/>
    <property type="molecule type" value="Genomic_DNA"/>
</dbReference>
<dbReference type="PANTHER" id="PTHR47894">
    <property type="entry name" value="HTH-TYPE TRANSCRIPTIONAL REGULATOR GADX"/>
    <property type="match status" value="1"/>
</dbReference>
<keyword evidence="1" id="KW-0805">Transcription regulation</keyword>
<evidence type="ECO:0000256" key="1">
    <source>
        <dbReference type="ARBA" id="ARBA00023015"/>
    </source>
</evidence>
<dbReference type="PROSITE" id="PS00041">
    <property type="entry name" value="HTH_ARAC_FAMILY_1"/>
    <property type="match status" value="1"/>
</dbReference>
<dbReference type="GO" id="GO:0003700">
    <property type="term" value="F:DNA-binding transcription factor activity"/>
    <property type="evidence" value="ECO:0007669"/>
    <property type="project" value="InterPro"/>
</dbReference>
<keyword evidence="4" id="KW-0472">Membrane</keyword>
<evidence type="ECO:0000256" key="4">
    <source>
        <dbReference type="SAM" id="Phobius"/>
    </source>
</evidence>
<dbReference type="InterPro" id="IPR009057">
    <property type="entry name" value="Homeodomain-like_sf"/>
</dbReference>
<keyword evidence="2" id="KW-0238">DNA-binding</keyword>
<dbReference type="Pfam" id="PF12833">
    <property type="entry name" value="HTH_18"/>
    <property type="match status" value="1"/>
</dbReference>
<organism evidence="6 7">
    <name type="scientific">Photobacterium damselae subsp. damselae</name>
    <name type="common">Listonella damsela</name>
    <dbReference type="NCBI Taxonomy" id="85581"/>
    <lineage>
        <taxon>Bacteria</taxon>
        <taxon>Pseudomonadati</taxon>
        <taxon>Pseudomonadota</taxon>
        <taxon>Gammaproteobacteria</taxon>
        <taxon>Vibrionales</taxon>
        <taxon>Vibrionaceae</taxon>
        <taxon>Photobacterium</taxon>
    </lineage>
</organism>
<dbReference type="GO" id="GO:0000976">
    <property type="term" value="F:transcription cis-regulatory region binding"/>
    <property type="evidence" value="ECO:0007669"/>
    <property type="project" value="TreeGrafter"/>
</dbReference>
<reference evidence="6 7" key="1">
    <citation type="submission" date="2019-09" db="EMBL/GenBank/DDBJ databases">
        <title>Photobacterium damselae subsp. damselae CDC-2227-81, a human clinical isolate.</title>
        <authorList>
            <person name="Osorio C.R."/>
        </authorList>
    </citation>
    <scope>NUCLEOTIDE SEQUENCE [LARGE SCALE GENOMIC DNA]</scope>
    <source>
        <strain evidence="6 7">CDC-2227-81</strain>
    </source>
</reference>
<evidence type="ECO:0000313" key="7">
    <source>
        <dbReference type="Proteomes" id="UP000480943"/>
    </source>
</evidence>
<dbReference type="PROSITE" id="PS01124">
    <property type="entry name" value="HTH_ARAC_FAMILY_2"/>
    <property type="match status" value="1"/>
</dbReference>
<evidence type="ECO:0000256" key="3">
    <source>
        <dbReference type="ARBA" id="ARBA00023163"/>
    </source>
</evidence>
<feature type="transmembrane region" description="Helical" evidence="4">
    <location>
        <begin position="136"/>
        <end position="154"/>
    </location>
</feature>
<dbReference type="GO" id="GO:0005829">
    <property type="term" value="C:cytosol"/>
    <property type="evidence" value="ECO:0007669"/>
    <property type="project" value="TreeGrafter"/>
</dbReference>
<dbReference type="PANTHER" id="PTHR47894:SF1">
    <property type="entry name" value="HTH-TYPE TRANSCRIPTIONAL REGULATOR VQSM"/>
    <property type="match status" value="1"/>
</dbReference>
<protein>
    <submittedName>
        <fullName evidence="6">Helix-turn-helix transcriptional regulator</fullName>
    </submittedName>
</protein>
<feature type="domain" description="HTH araC/xylS-type" evidence="5">
    <location>
        <begin position="234"/>
        <end position="332"/>
    </location>
</feature>
<keyword evidence="4" id="KW-0812">Transmembrane</keyword>
<dbReference type="SMART" id="SM00342">
    <property type="entry name" value="HTH_ARAC"/>
    <property type="match status" value="1"/>
</dbReference>
<dbReference type="Gene3D" id="1.10.10.60">
    <property type="entry name" value="Homeodomain-like"/>
    <property type="match status" value="1"/>
</dbReference>
<dbReference type="AlphaFoldDB" id="A0AAD3WSP7"/>
<name>A0AAD3WSP7_PHODD</name>
<keyword evidence="4" id="KW-1133">Transmembrane helix</keyword>
<evidence type="ECO:0000256" key="2">
    <source>
        <dbReference type="ARBA" id="ARBA00023125"/>
    </source>
</evidence>
<gene>
    <name evidence="6" type="ORF">F6450_19910</name>
</gene>
<keyword evidence="3" id="KW-0804">Transcription</keyword>